<reference evidence="3 4" key="1">
    <citation type="submission" date="2022-04" db="EMBL/GenBank/DDBJ databases">
        <title>Positive selection, recombination, and allopatry shape intraspecific diversity of widespread and dominant cyanobacteria.</title>
        <authorList>
            <person name="Wei J."/>
            <person name="Shu W."/>
            <person name="Hu C."/>
        </authorList>
    </citation>
    <scope>NUCLEOTIDE SEQUENCE [LARGE SCALE GENOMIC DNA]</scope>
    <source>
        <strain evidence="3 4">GB2-A4</strain>
    </source>
</reference>
<dbReference type="GO" id="GO:0016787">
    <property type="term" value="F:hydrolase activity"/>
    <property type="evidence" value="ECO:0007669"/>
    <property type="project" value="UniProtKB-KW"/>
</dbReference>
<evidence type="ECO:0000259" key="2">
    <source>
        <dbReference type="Pfam" id="PF13472"/>
    </source>
</evidence>
<dbReference type="Proteomes" id="UP001464891">
    <property type="component" value="Unassembled WGS sequence"/>
</dbReference>
<dbReference type="PANTHER" id="PTHR30383">
    <property type="entry name" value="THIOESTERASE 1/PROTEASE 1/LYSOPHOSPHOLIPASE L1"/>
    <property type="match status" value="1"/>
</dbReference>
<proteinExistence type="predicted"/>
<keyword evidence="3" id="KW-0378">Hydrolase</keyword>
<dbReference type="InterPro" id="IPR013830">
    <property type="entry name" value="SGNH_hydro"/>
</dbReference>
<feature type="region of interest" description="Disordered" evidence="1">
    <location>
        <begin position="42"/>
        <end position="61"/>
    </location>
</feature>
<comment type="caution">
    <text evidence="3">The sequence shown here is derived from an EMBL/GenBank/DDBJ whole genome shotgun (WGS) entry which is preliminary data.</text>
</comment>
<evidence type="ECO:0000313" key="3">
    <source>
        <dbReference type="EMBL" id="MEP0815989.1"/>
    </source>
</evidence>
<evidence type="ECO:0000256" key="1">
    <source>
        <dbReference type="SAM" id="MobiDB-lite"/>
    </source>
</evidence>
<dbReference type="Gene3D" id="3.40.50.1110">
    <property type="entry name" value="SGNH hydrolase"/>
    <property type="match status" value="1"/>
</dbReference>
<dbReference type="InterPro" id="IPR036514">
    <property type="entry name" value="SGNH_hydro_sf"/>
</dbReference>
<dbReference type="Pfam" id="PF13472">
    <property type="entry name" value="Lipase_GDSL_2"/>
    <property type="match status" value="1"/>
</dbReference>
<organism evidence="3 4">
    <name type="scientific">Trichocoleus desertorum GB2-A4</name>
    <dbReference type="NCBI Taxonomy" id="2933944"/>
    <lineage>
        <taxon>Bacteria</taxon>
        <taxon>Bacillati</taxon>
        <taxon>Cyanobacteriota</taxon>
        <taxon>Cyanophyceae</taxon>
        <taxon>Leptolyngbyales</taxon>
        <taxon>Trichocoleusaceae</taxon>
        <taxon>Trichocoleus</taxon>
    </lineage>
</organism>
<dbReference type="InterPro" id="IPR051532">
    <property type="entry name" value="Ester_Hydrolysis_Enzymes"/>
</dbReference>
<keyword evidence="4" id="KW-1185">Reference proteome</keyword>
<dbReference type="RefSeq" id="WP_190431632.1">
    <property type="nucleotide sequence ID" value="NZ_JAMPKM010000001.1"/>
</dbReference>
<evidence type="ECO:0000313" key="4">
    <source>
        <dbReference type="Proteomes" id="UP001464891"/>
    </source>
</evidence>
<protein>
    <submittedName>
        <fullName evidence="3">SGNH/GDSL hydrolase family protein</fullName>
    </submittedName>
</protein>
<name>A0ABV0J2X3_9CYAN</name>
<sequence>MPTRSRKIVPAWALLSLAANSLLLLTVLLLLRGHRLPSLAKASAAATQSQPPRPTASAPPELGARHQLTYEQWLALLQQEANAAAADHPKRLNILAGDSLSLWFPPDLLPAQQNWLNQGISGETSAGLLRRLELFDEAQPETIFVLIGINDLIRGVGDAELLENQRQIIYDLQQVHPQAQIVLQSILPHAGDRATWQGKDRLKAISNDRIRELNQELKEIAEESGVHFLDLHPLFTDAQGNLRSEFTTDGLHLSSQGYLVWRSALQLFRQMELEPVAAQP</sequence>
<dbReference type="EMBL" id="JAMPKM010000001">
    <property type="protein sequence ID" value="MEP0815989.1"/>
    <property type="molecule type" value="Genomic_DNA"/>
</dbReference>
<dbReference type="CDD" id="cd01828">
    <property type="entry name" value="sialate_O-acetylesterase_like2"/>
    <property type="match status" value="1"/>
</dbReference>
<accession>A0ABV0J2X3</accession>
<feature type="domain" description="SGNH hydrolase-type esterase" evidence="2">
    <location>
        <begin position="107"/>
        <end position="258"/>
    </location>
</feature>
<gene>
    <name evidence="3" type="ORF">NC998_02640</name>
</gene>
<dbReference type="PANTHER" id="PTHR30383:SF5">
    <property type="entry name" value="SGNH HYDROLASE-TYPE ESTERASE DOMAIN-CONTAINING PROTEIN"/>
    <property type="match status" value="1"/>
</dbReference>
<dbReference type="SUPFAM" id="SSF52266">
    <property type="entry name" value="SGNH hydrolase"/>
    <property type="match status" value="1"/>
</dbReference>